<accession>A0A9I9E6P0</accession>
<protein>
    <submittedName>
        <fullName evidence="1">Uncharacterized protein</fullName>
    </submittedName>
</protein>
<proteinExistence type="predicted"/>
<organism evidence="1">
    <name type="scientific">Cucumis melo</name>
    <name type="common">Muskmelon</name>
    <dbReference type="NCBI Taxonomy" id="3656"/>
    <lineage>
        <taxon>Eukaryota</taxon>
        <taxon>Viridiplantae</taxon>
        <taxon>Streptophyta</taxon>
        <taxon>Embryophyta</taxon>
        <taxon>Tracheophyta</taxon>
        <taxon>Spermatophyta</taxon>
        <taxon>Magnoliopsida</taxon>
        <taxon>eudicotyledons</taxon>
        <taxon>Gunneridae</taxon>
        <taxon>Pentapetalae</taxon>
        <taxon>rosids</taxon>
        <taxon>fabids</taxon>
        <taxon>Cucurbitales</taxon>
        <taxon>Cucurbitaceae</taxon>
        <taxon>Benincaseae</taxon>
        <taxon>Cucumis</taxon>
    </lineage>
</organism>
<reference evidence="1" key="1">
    <citation type="submission" date="2023-03" db="UniProtKB">
        <authorList>
            <consortium name="EnsemblPlants"/>
        </authorList>
    </citation>
    <scope>IDENTIFICATION</scope>
</reference>
<dbReference type="EnsemblPlants" id="MELO3C029520.2.1">
    <property type="protein sequence ID" value="MELO3C029520.2.1"/>
    <property type="gene ID" value="MELO3C029520.2"/>
</dbReference>
<sequence>DEESDVGLAINLLLEKKIGDRPVGFLSRAIQAIENGKSRFAPSLQILDTLSGSANAPFFPGRINSYGATQKEV</sequence>
<evidence type="ECO:0000313" key="1">
    <source>
        <dbReference type="EnsemblPlants" id="MELO3C029520.2.1"/>
    </source>
</evidence>
<dbReference type="Gramene" id="MELO3C029520.2.1">
    <property type="protein sequence ID" value="MELO3C029520.2.1"/>
    <property type="gene ID" value="MELO3C029520.2"/>
</dbReference>
<name>A0A9I9E6P0_CUCME</name>
<dbReference type="AlphaFoldDB" id="A0A9I9E6P0"/>